<dbReference type="InterPro" id="IPR050570">
    <property type="entry name" value="Cell_wall_metabolism_enzyme"/>
</dbReference>
<dbReference type="SUPFAM" id="SSF51261">
    <property type="entry name" value="Duplicated hybrid motif"/>
    <property type="match status" value="1"/>
</dbReference>
<evidence type="ECO:0000256" key="1">
    <source>
        <dbReference type="SAM" id="MobiDB-lite"/>
    </source>
</evidence>
<dbReference type="GO" id="GO:0004222">
    <property type="term" value="F:metalloendopeptidase activity"/>
    <property type="evidence" value="ECO:0007669"/>
    <property type="project" value="TreeGrafter"/>
</dbReference>
<proteinExistence type="predicted"/>
<sequence length="342" mass="36300">MPRPASRKPPRGPGQRAGATARPSSRVDAPPAARAYLPAVLSLSCRRLPLVLLVLGLSAFAAEPSPQLLLQPSRARPGDPVLITMRGPKEAPTGTLGERPLRFFAVPGGFAALIGLPVEQVPGQLPLTVLVAGAPGAEPTRLTHMLDVGEPGWRTRTLKVANKFVKPPPEVEARMEADQAAFSTAFAQPFADPLFDKAFVLPRKARVTAPYGDLRTFNGQKQSQHFGTDLSGGTGTPVSAANGGTVVMTRDNYAAGNTVLLHHGAGLYTAYFHLSAIAVKEGERVKRGQLLGKVGNTGRVTGPHLHWGARIDDLWVDPTTLLQLQFTASDRSTSGAASRETR</sequence>
<dbReference type="Gene3D" id="2.70.70.10">
    <property type="entry name" value="Glucose Permease (Domain IIA)"/>
    <property type="match status" value="1"/>
</dbReference>
<dbReference type="InterPro" id="IPR016047">
    <property type="entry name" value="M23ase_b-sheet_dom"/>
</dbReference>
<dbReference type="PANTHER" id="PTHR21666">
    <property type="entry name" value="PEPTIDASE-RELATED"/>
    <property type="match status" value="1"/>
</dbReference>
<dbReference type="InterPro" id="IPR011055">
    <property type="entry name" value="Dup_hybrid_motif"/>
</dbReference>
<gene>
    <name evidence="3" type="ORF">CYFUS_003242</name>
</gene>
<evidence type="ECO:0000259" key="2">
    <source>
        <dbReference type="Pfam" id="PF01551"/>
    </source>
</evidence>
<dbReference type="CDD" id="cd12797">
    <property type="entry name" value="M23_peptidase"/>
    <property type="match status" value="1"/>
</dbReference>
<dbReference type="Proteomes" id="UP000217257">
    <property type="component" value="Chromosome"/>
</dbReference>
<accession>A0A250J2U7</accession>
<organism evidence="3 4">
    <name type="scientific">Cystobacter fuscus</name>
    <dbReference type="NCBI Taxonomy" id="43"/>
    <lineage>
        <taxon>Bacteria</taxon>
        <taxon>Pseudomonadati</taxon>
        <taxon>Myxococcota</taxon>
        <taxon>Myxococcia</taxon>
        <taxon>Myxococcales</taxon>
        <taxon>Cystobacterineae</taxon>
        <taxon>Archangiaceae</taxon>
        <taxon>Cystobacter</taxon>
    </lineage>
</organism>
<reference evidence="3 4" key="1">
    <citation type="submission" date="2017-06" db="EMBL/GenBank/DDBJ databases">
        <title>Sequencing and comparative analysis of myxobacterial genomes.</title>
        <authorList>
            <person name="Rupp O."/>
            <person name="Goesmann A."/>
            <person name="Sogaard-Andersen L."/>
        </authorList>
    </citation>
    <scope>NUCLEOTIDE SEQUENCE [LARGE SCALE GENOMIC DNA]</scope>
    <source>
        <strain evidence="3 4">DSM 52655</strain>
    </source>
</reference>
<evidence type="ECO:0000313" key="4">
    <source>
        <dbReference type="Proteomes" id="UP000217257"/>
    </source>
</evidence>
<name>A0A250J2U7_9BACT</name>
<evidence type="ECO:0000313" key="3">
    <source>
        <dbReference type="EMBL" id="ATB37817.1"/>
    </source>
</evidence>
<dbReference type="Pfam" id="PF01551">
    <property type="entry name" value="Peptidase_M23"/>
    <property type="match status" value="1"/>
</dbReference>
<feature type="compositionally biased region" description="Basic residues" evidence="1">
    <location>
        <begin position="1"/>
        <end position="10"/>
    </location>
</feature>
<dbReference type="EMBL" id="CP022098">
    <property type="protein sequence ID" value="ATB37817.1"/>
    <property type="molecule type" value="Genomic_DNA"/>
</dbReference>
<feature type="region of interest" description="Disordered" evidence="1">
    <location>
        <begin position="1"/>
        <end position="28"/>
    </location>
</feature>
<protein>
    <submittedName>
        <fullName evidence="3">Peptidase M23</fullName>
    </submittedName>
</protein>
<feature type="domain" description="M23ase beta-sheet core" evidence="2">
    <location>
        <begin position="224"/>
        <end position="318"/>
    </location>
</feature>
<dbReference type="KEGG" id="cfus:CYFUS_003242"/>
<dbReference type="PANTHER" id="PTHR21666:SF270">
    <property type="entry name" value="MUREIN HYDROLASE ACTIVATOR ENVC"/>
    <property type="match status" value="1"/>
</dbReference>
<dbReference type="AlphaFoldDB" id="A0A250J2U7"/>